<evidence type="ECO:0000256" key="3">
    <source>
        <dbReference type="ARBA" id="ARBA00022553"/>
    </source>
</evidence>
<evidence type="ECO:0000259" key="8">
    <source>
        <dbReference type="Pfam" id="PF13193"/>
    </source>
</evidence>
<evidence type="ECO:0000256" key="2">
    <source>
        <dbReference type="ARBA" id="ARBA00022450"/>
    </source>
</evidence>
<keyword evidence="3" id="KW-0597">Phosphoprotein</keyword>
<dbReference type="Pfam" id="PF00501">
    <property type="entry name" value="AMP-binding"/>
    <property type="match status" value="1"/>
</dbReference>
<dbReference type="GO" id="GO:0006631">
    <property type="term" value="P:fatty acid metabolic process"/>
    <property type="evidence" value="ECO:0007669"/>
    <property type="project" value="TreeGrafter"/>
</dbReference>
<dbReference type="InterPro" id="IPR025110">
    <property type="entry name" value="AMP-bd_C"/>
</dbReference>
<dbReference type="InterPro" id="IPR001242">
    <property type="entry name" value="Condensation_dom"/>
</dbReference>
<sequence>MSTDSNTLLSEAFGGDWVDSPPPIRKRLATAAEQYPDKLALACLHQSYDLYGIQSIGHAIETRSKHLQWSYSQLSTAAALLAAGLQSQGLSSGSSIVTILKNGAEFPMALWAAHTLACPFVPLNPRTLANAAETRHMLAVADAAVVIVESPESARTFDSISAQEERKILKIVAGDDGPEGWLTIADLLSLGHGANPKDTTITRPDSAMGTQSESTGTVTILYTSGTTSLPKGCPHTDLTLNAFMKNLSLGGVSPDDIFCAFLPNNHAMGYFYVLHYFCNGSAVVYPSGTYDPSATAEALAAHKCTHTVHVSTALHSLLEWIEPQGIRFPHLRDVSLAGSSITPQMMRFKDMIIRGGENIAPAAIEVVLNQFHGVDAQVVGASDPIAGEVPVAIVRKLPEGDNPAGQLQEAVRIHMGVLHVPDEIITLDALGLEDYPRTMSSKIQKNSLRVLVAAYRKNREPTAELPNASKNPIQDSHSNGPIGNKNVEETVLTVWWRATGIEPSKLDKETPTFNYADSITIMRVRGMYRKELGVTLTAAEMSTNADLKSQIAALERKAASASQSVTISPPSVENTRTLEELQTVLGPETDAAIFKKTASAALAKEGFDFDQDVESVIQSNDFVDVLESHGMIHKWNFAISVPAEGSTMQELKQALIATLANNTMFTSFCIHGNSGRPYYVTMKPQKKLYDHILHEGGSVANVAELQQRALNYPHPEHSLFPGPLFHAMLYNIEDTKSAGLVYYVHHMVHDASSMRLMLEDLNRALLEPSKPLRAHVPYQLWADAYHSLRNSPRATTEVNWHVKRLANIHHHRKALYPPAHVPRKENMTTPDGIDYGFDAPALLNLKKHHSHITASVILKAAMAIVNVTRTGHTHALLSNYESCRSTLPFWPDTFRHIPSANGSTMADLDAGDVAGPTYNGVTNLIEIDHSEPALTYLNRLQAEQLELTKYANAPWRRVISALNELHPGENAGEIIPETHSTYFLTWIPGVLGEYERIKIANLVIRCALGLVFVAGLGGPQATMFGVSLRWDVANYSAGETMEFMRDVEKAVLWLLEEENWNKPLGEFLVQFD</sequence>
<evidence type="ECO:0000313" key="9">
    <source>
        <dbReference type="EMBL" id="KAK3200990.1"/>
    </source>
</evidence>
<gene>
    <name evidence="9" type="ORF">GRF29_213g608257</name>
</gene>
<comment type="caution">
    <text evidence="9">The sequence shown here is derived from an EMBL/GenBank/DDBJ whole genome shotgun (WGS) entry which is preliminary data.</text>
</comment>
<dbReference type="SUPFAM" id="SSF56801">
    <property type="entry name" value="Acetyl-CoA synthetase-like"/>
    <property type="match status" value="1"/>
</dbReference>
<feature type="compositionally biased region" description="Polar residues" evidence="5">
    <location>
        <begin position="468"/>
        <end position="481"/>
    </location>
</feature>
<dbReference type="PANTHER" id="PTHR43201:SF5">
    <property type="entry name" value="MEDIUM-CHAIN ACYL-COA LIGASE ACSF2, MITOCHONDRIAL"/>
    <property type="match status" value="1"/>
</dbReference>
<dbReference type="EMBL" id="WVTA01000017">
    <property type="protein sequence ID" value="KAK3200990.1"/>
    <property type="molecule type" value="Genomic_DNA"/>
</dbReference>
<keyword evidence="10" id="KW-1185">Reference proteome</keyword>
<evidence type="ECO:0000259" key="6">
    <source>
        <dbReference type="Pfam" id="PF00501"/>
    </source>
</evidence>
<dbReference type="Pfam" id="PF13193">
    <property type="entry name" value="AMP-binding_C"/>
    <property type="match status" value="1"/>
</dbReference>
<dbReference type="GO" id="GO:0031956">
    <property type="term" value="F:medium-chain fatty acid-CoA ligase activity"/>
    <property type="evidence" value="ECO:0007669"/>
    <property type="project" value="TreeGrafter"/>
</dbReference>
<dbReference type="SUPFAM" id="SSF52777">
    <property type="entry name" value="CoA-dependent acyltransferases"/>
    <property type="match status" value="1"/>
</dbReference>
<accession>A0AAN6RDD0</accession>
<evidence type="ECO:0008006" key="11">
    <source>
        <dbReference type="Google" id="ProtNLM"/>
    </source>
</evidence>
<dbReference type="AlphaFoldDB" id="A0AAN6RDD0"/>
<feature type="domain" description="AMP-binding enzyme C-terminal" evidence="8">
    <location>
        <begin position="365"/>
        <end position="430"/>
    </location>
</feature>
<feature type="domain" description="AMP-dependent synthetase/ligase" evidence="6">
    <location>
        <begin position="30"/>
        <end position="348"/>
    </location>
</feature>
<evidence type="ECO:0000256" key="4">
    <source>
        <dbReference type="ARBA" id="ARBA00022598"/>
    </source>
</evidence>
<dbReference type="PROSITE" id="PS00455">
    <property type="entry name" value="AMP_BINDING"/>
    <property type="match status" value="1"/>
</dbReference>
<name>A0AAN6RDD0_9PLEO</name>
<dbReference type="Proteomes" id="UP001280581">
    <property type="component" value="Unassembled WGS sequence"/>
</dbReference>
<evidence type="ECO:0000256" key="1">
    <source>
        <dbReference type="ARBA" id="ARBA00006432"/>
    </source>
</evidence>
<feature type="region of interest" description="Disordered" evidence="5">
    <location>
        <begin position="461"/>
        <end position="484"/>
    </location>
</feature>
<dbReference type="InterPro" id="IPR042099">
    <property type="entry name" value="ANL_N_sf"/>
</dbReference>
<dbReference type="InterPro" id="IPR023213">
    <property type="entry name" value="CAT-like_dom_sf"/>
</dbReference>
<comment type="similarity">
    <text evidence="1">Belongs to the ATP-dependent AMP-binding enzyme family.</text>
</comment>
<proteinExistence type="inferred from homology"/>
<dbReference type="Gene3D" id="3.30.559.10">
    <property type="entry name" value="Chloramphenicol acetyltransferase-like domain"/>
    <property type="match status" value="1"/>
</dbReference>
<dbReference type="InterPro" id="IPR000873">
    <property type="entry name" value="AMP-dep_synth/lig_dom"/>
</dbReference>
<dbReference type="SUPFAM" id="SSF47336">
    <property type="entry name" value="ACP-like"/>
    <property type="match status" value="1"/>
</dbReference>
<keyword evidence="2" id="KW-0596">Phosphopantetheine</keyword>
<dbReference type="InterPro" id="IPR036736">
    <property type="entry name" value="ACP-like_sf"/>
</dbReference>
<keyword evidence="4" id="KW-0436">Ligase</keyword>
<reference evidence="9 10" key="1">
    <citation type="submission" date="2021-02" db="EMBL/GenBank/DDBJ databases">
        <title>Genome assembly of Pseudopithomyces chartarum.</title>
        <authorList>
            <person name="Jauregui R."/>
            <person name="Singh J."/>
            <person name="Voisey C."/>
        </authorList>
    </citation>
    <scope>NUCLEOTIDE SEQUENCE [LARGE SCALE GENOMIC DNA]</scope>
    <source>
        <strain evidence="9 10">AGR01</strain>
    </source>
</reference>
<dbReference type="InterPro" id="IPR045851">
    <property type="entry name" value="AMP-bd_C_sf"/>
</dbReference>
<evidence type="ECO:0000256" key="5">
    <source>
        <dbReference type="SAM" id="MobiDB-lite"/>
    </source>
</evidence>
<dbReference type="Gene3D" id="3.40.50.12780">
    <property type="entry name" value="N-terminal domain of ligase-like"/>
    <property type="match status" value="1"/>
</dbReference>
<dbReference type="InterPro" id="IPR020845">
    <property type="entry name" value="AMP-binding_CS"/>
</dbReference>
<dbReference type="Gene3D" id="3.30.300.30">
    <property type="match status" value="1"/>
</dbReference>
<evidence type="ECO:0000313" key="10">
    <source>
        <dbReference type="Proteomes" id="UP001280581"/>
    </source>
</evidence>
<organism evidence="9 10">
    <name type="scientific">Pseudopithomyces chartarum</name>
    <dbReference type="NCBI Taxonomy" id="1892770"/>
    <lineage>
        <taxon>Eukaryota</taxon>
        <taxon>Fungi</taxon>
        <taxon>Dikarya</taxon>
        <taxon>Ascomycota</taxon>
        <taxon>Pezizomycotina</taxon>
        <taxon>Dothideomycetes</taxon>
        <taxon>Pleosporomycetidae</taxon>
        <taxon>Pleosporales</taxon>
        <taxon>Massarineae</taxon>
        <taxon>Didymosphaeriaceae</taxon>
        <taxon>Pseudopithomyces</taxon>
    </lineage>
</organism>
<dbReference type="PANTHER" id="PTHR43201">
    <property type="entry name" value="ACYL-COA SYNTHETASE"/>
    <property type="match status" value="1"/>
</dbReference>
<dbReference type="Pfam" id="PF00668">
    <property type="entry name" value="Condensation"/>
    <property type="match status" value="1"/>
</dbReference>
<protein>
    <recommendedName>
        <fullName evidence="11">Carrier domain-containing protein</fullName>
    </recommendedName>
</protein>
<feature type="domain" description="Condensation" evidence="7">
    <location>
        <begin position="633"/>
        <end position="877"/>
    </location>
</feature>
<evidence type="ECO:0000259" key="7">
    <source>
        <dbReference type="Pfam" id="PF00668"/>
    </source>
</evidence>